<accession>A0A7S1TA91</accession>
<evidence type="ECO:0000259" key="2">
    <source>
        <dbReference type="Pfam" id="PF04784"/>
    </source>
</evidence>
<name>A0A7S1TA91_9RHOD</name>
<reference evidence="3" key="1">
    <citation type="submission" date="2021-01" db="EMBL/GenBank/DDBJ databases">
        <authorList>
            <person name="Corre E."/>
            <person name="Pelletier E."/>
            <person name="Niang G."/>
            <person name="Scheremetjew M."/>
            <person name="Finn R."/>
            <person name="Kale V."/>
            <person name="Holt S."/>
            <person name="Cochrane G."/>
            <person name="Meng A."/>
            <person name="Brown T."/>
            <person name="Cohen L."/>
        </authorList>
    </citation>
    <scope>NUCLEOTIDE SEQUENCE</scope>
    <source>
        <strain evidence="3">SAG 36.94</strain>
    </source>
</reference>
<organism evidence="3">
    <name type="scientific">Compsopogon caeruleus</name>
    <dbReference type="NCBI Taxonomy" id="31354"/>
    <lineage>
        <taxon>Eukaryota</taxon>
        <taxon>Rhodophyta</taxon>
        <taxon>Compsopogonophyceae</taxon>
        <taxon>Compsopogonales</taxon>
        <taxon>Compsopogonaceae</taxon>
        <taxon>Compsopogon</taxon>
    </lineage>
</organism>
<dbReference type="AlphaFoldDB" id="A0A7S1TA91"/>
<proteinExistence type="predicted"/>
<dbReference type="PANTHER" id="PTHR46361">
    <property type="entry name" value="ELECTRON CARRIER/ PROTEIN DISULFIDE OXIDOREDUCTASE"/>
    <property type="match status" value="1"/>
</dbReference>
<gene>
    <name evidence="3" type="ORF">CCAE0312_LOCUS2361</name>
</gene>
<evidence type="ECO:0000313" key="3">
    <source>
        <dbReference type="EMBL" id="CAD9230110.1"/>
    </source>
</evidence>
<dbReference type="InterPro" id="IPR006869">
    <property type="entry name" value="DUF547"/>
</dbReference>
<dbReference type="Pfam" id="PF04784">
    <property type="entry name" value="DUF547"/>
    <property type="match status" value="1"/>
</dbReference>
<evidence type="ECO:0000256" key="1">
    <source>
        <dbReference type="SAM" id="MobiDB-lite"/>
    </source>
</evidence>
<dbReference type="EMBL" id="HBGH01004264">
    <property type="protein sequence ID" value="CAD9230110.1"/>
    <property type="molecule type" value="Transcribed_RNA"/>
</dbReference>
<dbReference type="PANTHER" id="PTHR46361:SF3">
    <property type="entry name" value="ELECTRON CARRIER_ PROTEIN DISULFIDE OXIDOREDUCTASE"/>
    <property type="match status" value="1"/>
</dbReference>
<protein>
    <recommendedName>
        <fullName evidence="2">DUF547 domain-containing protein</fullName>
    </recommendedName>
</protein>
<feature type="region of interest" description="Disordered" evidence="1">
    <location>
        <begin position="1"/>
        <end position="69"/>
    </location>
</feature>
<feature type="domain" description="DUF547" evidence="2">
    <location>
        <begin position="168"/>
        <end position="295"/>
    </location>
</feature>
<sequence length="376" mass="41746">MEAHQVPVQRSLGDREDESSSSSSRMDEGGGGTTTGSTVGMTSDAGDTSDGQDIGPAVVPEMDTGGGGWIVGNVRSRARRAYQAWVSRKQRVLNRVAEAEDADPEEARGWVPEQPELVAREVLAAVRRLYGEVVCNEGKVVQYHRMQENPVFEEYTVVARKLRATDPSRLSEPEKVAFFLNIYNALLLHAITALGQPSTILERMNLYSQACYEIGGLVYSLNDIEHGVLRRNRPSPAPFSREPFARDDPRLRSAVLTRDPRIHMALNCGANSCPALAAYESTHLDQQLDSAVSLFCGSEVVIHDDQPEVQLSMIFRWYQGDFGDGSVLDVLRWVAPHLPAGKKERLEEMLVHSEQNGGDIAVKYMRYDWSINDGRE</sequence>